<dbReference type="PANTHER" id="PTHR46910:SF3">
    <property type="entry name" value="HALOTOLERANCE PROTEIN 9-RELATED"/>
    <property type="match status" value="1"/>
</dbReference>
<feature type="region of interest" description="Disordered" evidence="5">
    <location>
        <begin position="107"/>
        <end position="128"/>
    </location>
</feature>
<feature type="region of interest" description="Disordered" evidence="5">
    <location>
        <begin position="23"/>
        <end position="56"/>
    </location>
</feature>
<dbReference type="PROSITE" id="PS50048">
    <property type="entry name" value="ZN2_CY6_FUNGAL_2"/>
    <property type="match status" value="1"/>
</dbReference>
<comment type="caution">
    <text evidence="7">The sequence shown here is derived from an EMBL/GenBank/DDBJ whole genome shotgun (WGS) entry which is preliminary data.</text>
</comment>
<keyword evidence="2" id="KW-0479">Metal-binding</keyword>
<proteinExistence type="predicted"/>
<evidence type="ECO:0000313" key="7">
    <source>
        <dbReference type="EMBL" id="KAF2258214.1"/>
    </source>
</evidence>
<evidence type="ECO:0000259" key="6">
    <source>
        <dbReference type="PROSITE" id="PS50048"/>
    </source>
</evidence>
<reference evidence="8" key="1">
    <citation type="journal article" date="2020" name="Stud. Mycol.">
        <title>101 Dothideomycetes genomes: A test case for predicting lifestyles and emergence of pathogens.</title>
        <authorList>
            <person name="Haridas S."/>
            <person name="Albert R."/>
            <person name="Binder M."/>
            <person name="Bloem J."/>
            <person name="LaButti K."/>
            <person name="Salamov A."/>
            <person name="Andreopoulos B."/>
            <person name="Baker S."/>
            <person name="Barry K."/>
            <person name="Bills G."/>
            <person name="Bluhm B."/>
            <person name="Cannon C."/>
            <person name="Castanera R."/>
            <person name="Culley D."/>
            <person name="Daum C."/>
            <person name="Ezra D."/>
            <person name="Gonzalez J."/>
            <person name="Henrissat B."/>
            <person name="Kuo A."/>
            <person name="Liang C."/>
            <person name="Lipzen A."/>
            <person name="Lutzoni F."/>
            <person name="Magnuson J."/>
            <person name="Mondo S."/>
            <person name="Nolan M."/>
            <person name="Ohm R."/>
            <person name="Pangilinan J."/>
            <person name="Park H.-J."/>
            <person name="Ramirez L."/>
            <person name="Alfaro M."/>
            <person name="Sun H."/>
            <person name="Tritt A."/>
            <person name="Yoshinaga Y."/>
            <person name="Zwiers L.-H."/>
            <person name="Turgeon B."/>
            <person name="Goodwin S."/>
            <person name="Spatafora J."/>
            <person name="Crous P."/>
            <person name="Grigoriev I."/>
        </authorList>
    </citation>
    <scope>NUCLEOTIDE SEQUENCE [LARGE SCALE GENOMIC DNA]</scope>
    <source>
        <strain evidence="8">CBS 304.66</strain>
    </source>
</reference>
<dbReference type="GO" id="GO:0005634">
    <property type="term" value="C:nucleus"/>
    <property type="evidence" value="ECO:0007669"/>
    <property type="project" value="UniProtKB-SubCell"/>
</dbReference>
<feature type="domain" description="Zn(2)-C6 fungal-type" evidence="6">
    <location>
        <begin position="65"/>
        <end position="94"/>
    </location>
</feature>
<keyword evidence="8" id="KW-1185">Reference proteome</keyword>
<gene>
    <name evidence="7" type="ORF">CC78DRAFT_587376</name>
</gene>
<dbReference type="GO" id="GO:0006351">
    <property type="term" value="P:DNA-templated transcription"/>
    <property type="evidence" value="ECO:0007669"/>
    <property type="project" value="InterPro"/>
</dbReference>
<dbReference type="CDD" id="cd00067">
    <property type="entry name" value="GAL4"/>
    <property type="match status" value="1"/>
</dbReference>
<organism evidence="7 8">
    <name type="scientific">Lojkania enalia</name>
    <dbReference type="NCBI Taxonomy" id="147567"/>
    <lineage>
        <taxon>Eukaryota</taxon>
        <taxon>Fungi</taxon>
        <taxon>Dikarya</taxon>
        <taxon>Ascomycota</taxon>
        <taxon>Pezizomycotina</taxon>
        <taxon>Dothideomycetes</taxon>
        <taxon>Pleosporomycetidae</taxon>
        <taxon>Pleosporales</taxon>
        <taxon>Pleosporales incertae sedis</taxon>
        <taxon>Lojkania</taxon>
    </lineage>
</organism>
<evidence type="ECO:0000256" key="2">
    <source>
        <dbReference type="ARBA" id="ARBA00022723"/>
    </source>
</evidence>
<keyword evidence="3" id="KW-0238">DNA-binding</keyword>
<evidence type="ECO:0000256" key="4">
    <source>
        <dbReference type="ARBA" id="ARBA00023242"/>
    </source>
</evidence>
<dbReference type="AlphaFoldDB" id="A0A9P4K2C8"/>
<dbReference type="SMART" id="SM00906">
    <property type="entry name" value="Fungal_trans"/>
    <property type="match status" value="1"/>
</dbReference>
<dbReference type="EMBL" id="ML986775">
    <property type="protein sequence ID" value="KAF2258214.1"/>
    <property type="molecule type" value="Genomic_DNA"/>
</dbReference>
<accession>A0A9P4K2C8</accession>
<dbReference type="Proteomes" id="UP000800093">
    <property type="component" value="Unassembled WGS sequence"/>
</dbReference>
<comment type="subcellular location">
    <subcellularLocation>
        <location evidence="1">Nucleus</location>
    </subcellularLocation>
</comment>
<dbReference type="CDD" id="cd12148">
    <property type="entry name" value="fungal_TF_MHR"/>
    <property type="match status" value="1"/>
</dbReference>
<name>A0A9P4K2C8_9PLEO</name>
<protein>
    <recommendedName>
        <fullName evidence="6">Zn(2)-C6 fungal-type domain-containing protein</fullName>
    </recommendedName>
</protein>
<evidence type="ECO:0000256" key="3">
    <source>
        <dbReference type="ARBA" id="ARBA00023125"/>
    </source>
</evidence>
<evidence type="ECO:0000256" key="5">
    <source>
        <dbReference type="SAM" id="MobiDB-lite"/>
    </source>
</evidence>
<dbReference type="GO" id="GO:0008270">
    <property type="term" value="F:zinc ion binding"/>
    <property type="evidence" value="ECO:0007669"/>
    <property type="project" value="InterPro"/>
</dbReference>
<dbReference type="InterPro" id="IPR050987">
    <property type="entry name" value="AtrR-like"/>
</dbReference>
<dbReference type="Pfam" id="PF00172">
    <property type="entry name" value="Zn_clus"/>
    <property type="match status" value="1"/>
</dbReference>
<dbReference type="Pfam" id="PF04082">
    <property type="entry name" value="Fungal_trans"/>
    <property type="match status" value="1"/>
</dbReference>
<dbReference type="InterPro" id="IPR001138">
    <property type="entry name" value="Zn2Cys6_DnaBD"/>
</dbReference>
<evidence type="ECO:0000313" key="8">
    <source>
        <dbReference type="Proteomes" id="UP000800093"/>
    </source>
</evidence>
<sequence length="731" mass="82380">MRAEAEGWSSESALRSLFPPLQARSSYTPYPHQMDELPPSSVRVEDDAPGSPKRKKVRAKYAPKACVSCRRSKLKCSGENPCQRCLDNGRRCFYSEDQTAAEALQNLSRPTPAQPPPPTNGNGFSRRNILPRNEGIERRASDASVLGISMEARMTRIETMMEALIQERGTGMTPRGSLERDEGLGDVFQGETPVQPSLEPFTPNVASTRPHRDLSQETPYIEPRLGRSISMASPAGNTDLMSCIRVGSRVRTFPNTIEYQKYLTCFFSDINQYHPCINEVDFRMRGDSLLATRVVHSPNEGLFLALNYLVFACIDIATNTGSPHIDGMAYGWRWYQEADEIVGKRKISGKGDLTMVQFLIYEALYLTLTDRPNAAYNVIGLACRLSFQLSLHQQLSWRYCTPFDIHMRQRIFWTLYFMERRIALSCGRPYSIRESDIDVEQPSWIYDRNLHPDQSLPELDEVRSSNIYLSCMSSWAKFAGDVWDQVLAASATRRGVDGENATVLDARIKHWTEITLPSSIPLIPRNQPPDIEHLKQRLQVYTRFDLLRLLLRRRTMLSLKYDSSIGRLCGDLAVNIIERIRSFISETRLVGAIRLDIAASLGMAVLILSALLVRDLQSIGLYSLQPIYAEGFQVGISILHDLTATSHFARRVADDLKDVIQAVSSSINPPYRSLPANVENMFPYRELDFAQQPGLRDDQVGEANAWNGADAAEAWDLEPQPPAGTYGVPWI</sequence>
<dbReference type="Gene3D" id="4.10.240.10">
    <property type="entry name" value="Zn(2)-C6 fungal-type DNA-binding domain"/>
    <property type="match status" value="1"/>
</dbReference>
<dbReference type="InterPro" id="IPR036864">
    <property type="entry name" value="Zn2-C6_fun-type_DNA-bd_sf"/>
</dbReference>
<dbReference type="GO" id="GO:0003677">
    <property type="term" value="F:DNA binding"/>
    <property type="evidence" value="ECO:0007669"/>
    <property type="project" value="UniProtKB-KW"/>
</dbReference>
<dbReference type="OrthoDB" id="3266505at2759"/>
<evidence type="ECO:0000256" key="1">
    <source>
        <dbReference type="ARBA" id="ARBA00004123"/>
    </source>
</evidence>
<dbReference type="PROSITE" id="PS00463">
    <property type="entry name" value="ZN2_CY6_FUNGAL_1"/>
    <property type="match status" value="1"/>
</dbReference>
<dbReference type="InterPro" id="IPR007219">
    <property type="entry name" value="XnlR_reg_dom"/>
</dbReference>
<dbReference type="PANTHER" id="PTHR46910">
    <property type="entry name" value="TRANSCRIPTION FACTOR PDR1"/>
    <property type="match status" value="1"/>
</dbReference>
<dbReference type="SMART" id="SM00066">
    <property type="entry name" value="GAL4"/>
    <property type="match status" value="1"/>
</dbReference>
<dbReference type="SUPFAM" id="SSF57701">
    <property type="entry name" value="Zn2/Cys6 DNA-binding domain"/>
    <property type="match status" value="1"/>
</dbReference>
<keyword evidence="4" id="KW-0539">Nucleus</keyword>
<dbReference type="GO" id="GO:0000981">
    <property type="term" value="F:DNA-binding transcription factor activity, RNA polymerase II-specific"/>
    <property type="evidence" value="ECO:0007669"/>
    <property type="project" value="InterPro"/>
</dbReference>
<feature type="region of interest" description="Disordered" evidence="5">
    <location>
        <begin position="192"/>
        <end position="214"/>
    </location>
</feature>